<dbReference type="Gene3D" id="1.20.910.10">
    <property type="entry name" value="Heme oxygenase-like"/>
    <property type="match status" value="1"/>
</dbReference>
<sequence length="212" mass="24189">MNVSEKYHSIINDLAAVQKYPWHDRDFYAAWLAQTYYYSSMSCNVLLMGAAKCGPKQAPMQRRLSKHSTEERGHEILALRDLTDMGFKPEQIGEFPVTTALYAVQLYKLQNVSVEPLMGWILPLEGIAVEFGKAIREQVAKANYPTRFLDIHVDEDPDHVESAFKTAETLDPDKLADTMKNMEMTRDFYLGILDDCQKYAQRKKSNPTAKAS</sequence>
<proteinExistence type="predicted"/>
<evidence type="ECO:0000313" key="2">
    <source>
        <dbReference type="Proteomes" id="UP000075320"/>
    </source>
</evidence>
<dbReference type="InterPro" id="IPR016084">
    <property type="entry name" value="Haem_Oase-like_multi-hlx"/>
</dbReference>
<dbReference type="AlphaFoldDB" id="A0A150WIT8"/>
<dbReference type="Pfam" id="PF14518">
    <property type="entry name" value="Haem_oxygenas_2"/>
    <property type="match status" value="1"/>
</dbReference>
<evidence type="ECO:0000313" key="1">
    <source>
        <dbReference type="EMBL" id="KYG63707.1"/>
    </source>
</evidence>
<dbReference type="OrthoDB" id="5291227at2"/>
<dbReference type="EMBL" id="LUKE01000003">
    <property type="protein sequence ID" value="KYG63707.1"/>
    <property type="molecule type" value="Genomic_DNA"/>
</dbReference>
<name>A0A150WIT8_BDEBC</name>
<protein>
    <recommendedName>
        <fullName evidence="3">Iron-containing redox enzyme family protein</fullName>
    </recommendedName>
</protein>
<keyword evidence="2" id="KW-1185">Reference proteome</keyword>
<dbReference type="RefSeq" id="WP_061835601.1">
    <property type="nucleotide sequence ID" value="NZ_LUKE01000003.1"/>
</dbReference>
<organism evidence="1 2">
    <name type="scientific">Bdellovibrio bacteriovorus</name>
    <dbReference type="NCBI Taxonomy" id="959"/>
    <lineage>
        <taxon>Bacteria</taxon>
        <taxon>Pseudomonadati</taxon>
        <taxon>Bdellovibrionota</taxon>
        <taxon>Bdellovibrionia</taxon>
        <taxon>Bdellovibrionales</taxon>
        <taxon>Pseudobdellovibrionaceae</taxon>
        <taxon>Bdellovibrio</taxon>
    </lineage>
</organism>
<evidence type="ECO:0008006" key="3">
    <source>
        <dbReference type="Google" id="ProtNLM"/>
    </source>
</evidence>
<accession>A0A150WIT8</accession>
<dbReference type="Proteomes" id="UP000075320">
    <property type="component" value="Unassembled WGS sequence"/>
</dbReference>
<comment type="caution">
    <text evidence="1">The sequence shown here is derived from an EMBL/GenBank/DDBJ whole genome shotgun (WGS) entry which is preliminary data.</text>
</comment>
<reference evidence="1 2" key="1">
    <citation type="submission" date="2016-03" db="EMBL/GenBank/DDBJ databases">
        <authorList>
            <person name="Ploux O."/>
        </authorList>
    </citation>
    <scope>NUCLEOTIDE SEQUENCE [LARGE SCALE GENOMIC DNA]</scope>
    <source>
        <strain evidence="1 2">R0</strain>
    </source>
</reference>
<gene>
    <name evidence="1" type="ORF">AZI86_12825</name>
</gene>
<dbReference type="SUPFAM" id="SSF48613">
    <property type="entry name" value="Heme oxygenase-like"/>
    <property type="match status" value="1"/>
</dbReference>